<proteinExistence type="predicted"/>
<name>A0ACC1M840_9FUNG</name>
<organism evidence="1 2">
    <name type="scientific">Coemansia aciculifera</name>
    <dbReference type="NCBI Taxonomy" id="417176"/>
    <lineage>
        <taxon>Eukaryota</taxon>
        <taxon>Fungi</taxon>
        <taxon>Fungi incertae sedis</taxon>
        <taxon>Zoopagomycota</taxon>
        <taxon>Kickxellomycotina</taxon>
        <taxon>Kickxellomycetes</taxon>
        <taxon>Kickxellales</taxon>
        <taxon>Kickxellaceae</taxon>
        <taxon>Coemansia</taxon>
    </lineage>
</organism>
<evidence type="ECO:0000313" key="1">
    <source>
        <dbReference type="EMBL" id="KAJ2898132.1"/>
    </source>
</evidence>
<dbReference type="EMBL" id="JANBVB010000077">
    <property type="protein sequence ID" value="KAJ2898132.1"/>
    <property type="molecule type" value="Genomic_DNA"/>
</dbReference>
<gene>
    <name evidence="1" type="ORF">IWW38_001498</name>
</gene>
<accession>A0ACC1M840</accession>
<sequence>MFIRPHKPVPEPHVRSTLSELGYEFDLTDGKLRNVATGQAYEYGAFGADKKKNAELYQSLLAPASREVYRVLVESDLCMEPIAVPNAREPHCNIYVTPGGLSKERLVVIVTGHGVCGGVWAWNTLVKEGLKAGSVIEYVRSCVQQGFGVLVLNPNENIVALDGLPETFNTYFGASTPIRCSETPDEHVGYVWSRIIRSCAAKSVVFIAYNTAGIAVLDLLKHDFARFAIKSSGIAFIDSVHSTFKLNQASLEWLKLATRQWENSDEPVDTLVVNDRVGCLAVSAGNASDCRELAPLTCMNSVLAYVSECFKREPIDVDGLLALNDEEDDVKLGEQAELVSSDTDDYVAAIDELDSIQIIPPGAKVAEDRYIGWDE</sequence>
<protein>
    <submittedName>
        <fullName evidence="1">Uncharacterized protein</fullName>
    </submittedName>
</protein>
<keyword evidence="2" id="KW-1185">Reference proteome</keyword>
<dbReference type="Proteomes" id="UP001139981">
    <property type="component" value="Unassembled WGS sequence"/>
</dbReference>
<evidence type="ECO:0000313" key="2">
    <source>
        <dbReference type="Proteomes" id="UP001139981"/>
    </source>
</evidence>
<reference evidence="1" key="1">
    <citation type="submission" date="2022-07" db="EMBL/GenBank/DDBJ databases">
        <title>Phylogenomic reconstructions and comparative analyses of Kickxellomycotina fungi.</title>
        <authorList>
            <person name="Reynolds N.K."/>
            <person name="Stajich J.E."/>
            <person name="Barry K."/>
            <person name="Grigoriev I.V."/>
            <person name="Crous P."/>
            <person name="Smith M.E."/>
        </authorList>
    </citation>
    <scope>NUCLEOTIDE SEQUENCE</scope>
    <source>
        <strain evidence="1">CBS 190363</strain>
    </source>
</reference>
<comment type="caution">
    <text evidence="1">The sequence shown here is derived from an EMBL/GenBank/DDBJ whole genome shotgun (WGS) entry which is preliminary data.</text>
</comment>